<evidence type="ECO:0000256" key="4">
    <source>
        <dbReference type="ARBA" id="ARBA00022490"/>
    </source>
</evidence>
<dbReference type="InterPro" id="IPR036388">
    <property type="entry name" value="WH-like_DNA-bd_sf"/>
</dbReference>
<feature type="coiled-coil region" evidence="5">
    <location>
        <begin position="141"/>
        <end position="168"/>
    </location>
</feature>
<organism evidence="6 7">
    <name type="scientific">Sneathia sanguinegens</name>
    <dbReference type="NCBI Taxonomy" id="40543"/>
    <lineage>
        <taxon>Bacteria</taxon>
        <taxon>Fusobacteriati</taxon>
        <taxon>Fusobacteriota</taxon>
        <taxon>Fusobacteriia</taxon>
        <taxon>Fusobacteriales</taxon>
        <taxon>Leptotrichiaceae</taxon>
        <taxon>Sneathia</taxon>
    </lineage>
</organism>
<dbReference type="EMBL" id="JASSPP010000002">
    <property type="protein sequence ID" value="MDK9580341.1"/>
    <property type="molecule type" value="Genomic_DNA"/>
</dbReference>
<evidence type="ECO:0000256" key="3">
    <source>
        <dbReference type="ARBA" id="ARBA00018111"/>
    </source>
</evidence>
<dbReference type="PANTHER" id="PTHR33602">
    <property type="entry name" value="REGULATORY PROTEIN RECX FAMILY PROTEIN"/>
    <property type="match status" value="1"/>
</dbReference>
<name>A0ABT7HIK3_9FUSO</name>
<comment type="similarity">
    <text evidence="2">Belongs to the RecX family.</text>
</comment>
<gene>
    <name evidence="6" type="ORF">QQA45_02245</name>
</gene>
<keyword evidence="5" id="KW-0175">Coiled coil</keyword>
<dbReference type="PANTHER" id="PTHR33602:SF1">
    <property type="entry name" value="REGULATORY PROTEIN RECX FAMILY PROTEIN"/>
    <property type="match status" value="1"/>
</dbReference>
<protein>
    <recommendedName>
        <fullName evidence="3">Regulatory protein RecX</fullName>
    </recommendedName>
</protein>
<evidence type="ECO:0000256" key="2">
    <source>
        <dbReference type="ARBA" id="ARBA00009695"/>
    </source>
</evidence>
<dbReference type="InterPro" id="IPR003783">
    <property type="entry name" value="Regulatory_RecX"/>
</dbReference>
<sequence length="183" mass="21536">MLIQNLTKNKLYLQNNEIIDVSPDIIHEYGLKIGKDISNIYIDVLKASIKHKALFYIYLKARTKYELICKLKAKYKQVEYIEEVVEELEKLGYIDDVDYALSYIMTHSNSKQKNIFKLMQKGISRSNIERAYEDAPNEIEDDLLEKEIKKLQNKNLELAQIIVKLTRKGYAYSKIKKIIEIIK</sequence>
<dbReference type="RefSeq" id="WP_277283130.1">
    <property type="nucleotide sequence ID" value="NZ_CAMYDT010000001.1"/>
</dbReference>
<evidence type="ECO:0000313" key="6">
    <source>
        <dbReference type="EMBL" id="MDK9580341.1"/>
    </source>
</evidence>
<dbReference type="Gene3D" id="1.10.10.10">
    <property type="entry name" value="Winged helix-like DNA-binding domain superfamily/Winged helix DNA-binding domain"/>
    <property type="match status" value="1"/>
</dbReference>
<proteinExistence type="inferred from homology"/>
<dbReference type="Proteomes" id="UP001225134">
    <property type="component" value="Unassembled WGS sequence"/>
</dbReference>
<comment type="subcellular location">
    <subcellularLocation>
        <location evidence="1">Cytoplasm</location>
    </subcellularLocation>
</comment>
<keyword evidence="4" id="KW-0963">Cytoplasm</keyword>
<accession>A0ABT7HIK3</accession>
<keyword evidence="7" id="KW-1185">Reference proteome</keyword>
<reference evidence="6 7" key="1">
    <citation type="submission" date="2023-06" db="EMBL/GenBank/DDBJ databases">
        <title>Antibody response to the Sneathia vaginalis cytopathogenic toxin A during pregnancy.</title>
        <authorList>
            <person name="Mccoy Z.T."/>
            <person name="Serrano M.G."/>
            <person name="Spaine K."/>
            <person name="Edwards D.J."/>
            <person name="Buck G.A."/>
            <person name="Jefferson K."/>
        </authorList>
    </citation>
    <scope>NUCLEOTIDE SEQUENCE [LARGE SCALE GENOMIC DNA]</scope>
    <source>
        <strain evidence="6 7">CCUG 42621</strain>
    </source>
</reference>
<evidence type="ECO:0000256" key="1">
    <source>
        <dbReference type="ARBA" id="ARBA00004496"/>
    </source>
</evidence>
<evidence type="ECO:0000313" key="7">
    <source>
        <dbReference type="Proteomes" id="UP001225134"/>
    </source>
</evidence>
<evidence type="ECO:0000256" key="5">
    <source>
        <dbReference type="SAM" id="Coils"/>
    </source>
</evidence>
<comment type="caution">
    <text evidence="6">The sequence shown here is derived from an EMBL/GenBank/DDBJ whole genome shotgun (WGS) entry which is preliminary data.</text>
</comment>